<evidence type="ECO:0000313" key="3">
    <source>
        <dbReference type="Proteomes" id="UP001190700"/>
    </source>
</evidence>
<keyword evidence="3" id="KW-1185">Reference proteome</keyword>
<dbReference type="EMBL" id="LGRX02003377">
    <property type="protein sequence ID" value="KAK3282312.1"/>
    <property type="molecule type" value="Genomic_DNA"/>
</dbReference>
<comment type="caution">
    <text evidence="2">The sequence shown here is derived from an EMBL/GenBank/DDBJ whole genome shotgun (WGS) entry which is preliminary data.</text>
</comment>
<feature type="region of interest" description="Disordered" evidence="1">
    <location>
        <begin position="347"/>
        <end position="374"/>
    </location>
</feature>
<feature type="compositionally biased region" description="Low complexity" evidence="1">
    <location>
        <begin position="347"/>
        <end position="357"/>
    </location>
</feature>
<name>A0AAE0GQJ2_9CHLO</name>
<evidence type="ECO:0000313" key="2">
    <source>
        <dbReference type="EMBL" id="KAK3282312.1"/>
    </source>
</evidence>
<evidence type="ECO:0000256" key="1">
    <source>
        <dbReference type="SAM" id="MobiDB-lite"/>
    </source>
</evidence>
<proteinExistence type="predicted"/>
<protein>
    <submittedName>
        <fullName evidence="2">Uncharacterized protein</fullName>
    </submittedName>
</protein>
<gene>
    <name evidence="2" type="ORF">CYMTET_9937</name>
</gene>
<dbReference type="Proteomes" id="UP001190700">
    <property type="component" value="Unassembled WGS sequence"/>
</dbReference>
<sequence length="443" mass="44174">MKTTPVPEEERDRWKEELSRLRELGERTTAARDAIGNIVQTASDEVMRVIKAIGGGGGGVAHVTSVSRAAPHNGFSHWTMGELKGREACTWHSKILAEVTDLIKLTAGPALELTFRSDAAEESPLEMEPYPVAPAVQPDHKGEAGASGELHPTSLPSPATLAPANTTISEHAAPAPLGPAVTTHSDRGLTTASAPVTDTATSAPAATTETVAATSTPGPTAAALAAAPGPDTTPALAPATKASACGPAAAATSELAPAGTASRQGLLQIFLQCRKAASSHVDPASPAPAPGMGPIAVGVTSHGPAPSSNSQPARAATSTDGTAAASARAIRAFPDRALVAASVHAPAAAPTPVPATTSEPTLAATSGPTLHSTPGPTLATISTPLASAAFEPLFNTTAESTHPAAPELRMAPALRPDTAPGAAAALTPVRTTTSPECNATAPP</sequence>
<feature type="region of interest" description="Disordered" evidence="1">
    <location>
        <begin position="133"/>
        <end position="239"/>
    </location>
</feature>
<accession>A0AAE0GQJ2</accession>
<feature type="compositionally biased region" description="Polar residues" evidence="1">
    <location>
        <begin position="358"/>
        <end position="374"/>
    </location>
</feature>
<organism evidence="2 3">
    <name type="scientific">Cymbomonas tetramitiformis</name>
    <dbReference type="NCBI Taxonomy" id="36881"/>
    <lineage>
        <taxon>Eukaryota</taxon>
        <taxon>Viridiplantae</taxon>
        <taxon>Chlorophyta</taxon>
        <taxon>Pyramimonadophyceae</taxon>
        <taxon>Pyramimonadales</taxon>
        <taxon>Pyramimonadaceae</taxon>
        <taxon>Cymbomonas</taxon>
    </lineage>
</organism>
<reference evidence="2 3" key="1">
    <citation type="journal article" date="2015" name="Genome Biol. Evol.">
        <title>Comparative Genomics of a Bacterivorous Green Alga Reveals Evolutionary Causalities and Consequences of Phago-Mixotrophic Mode of Nutrition.</title>
        <authorList>
            <person name="Burns J.A."/>
            <person name="Paasch A."/>
            <person name="Narechania A."/>
            <person name="Kim E."/>
        </authorList>
    </citation>
    <scope>NUCLEOTIDE SEQUENCE [LARGE SCALE GENOMIC DNA]</scope>
    <source>
        <strain evidence="2 3">PLY_AMNH</strain>
    </source>
</reference>
<feature type="compositionally biased region" description="Low complexity" evidence="1">
    <location>
        <begin position="190"/>
        <end position="239"/>
    </location>
</feature>
<feature type="region of interest" description="Disordered" evidence="1">
    <location>
        <begin position="400"/>
        <end position="443"/>
    </location>
</feature>
<dbReference type="AlphaFoldDB" id="A0AAE0GQJ2"/>
<feature type="compositionally biased region" description="Low complexity" evidence="1">
    <location>
        <begin position="313"/>
        <end position="322"/>
    </location>
</feature>
<feature type="region of interest" description="Disordered" evidence="1">
    <location>
        <begin position="300"/>
        <end position="322"/>
    </location>
</feature>